<dbReference type="EMBL" id="JAPUBN010000013">
    <property type="protein sequence ID" value="MCZ2721432.1"/>
    <property type="molecule type" value="Genomic_DNA"/>
</dbReference>
<proteinExistence type="inferred from homology"/>
<dbReference type="PRINTS" id="PR00039">
    <property type="entry name" value="HTHLYSR"/>
</dbReference>
<dbReference type="PANTHER" id="PTHR30118">
    <property type="entry name" value="HTH-TYPE TRANSCRIPTIONAL REGULATOR LEUO-RELATED"/>
    <property type="match status" value="1"/>
</dbReference>
<evidence type="ECO:0000256" key="4">
    <source>
        <dbReference type="ARBA" id="ARBA00023163"/>
    </source>
</evidence>
<evidence type="ECO:0000313" key="6">
    <source>
        <dbReference type="EMBL" id="MCZ2721432.1"/>
    </source>
</evidence>
<dbReference type="Proteomes" id="UP001149719">
    <property type="component" value="Unassembled WGS sequence"/>
</dbReference>
<organism evidence="6 7">
    <name type="scientific">Marinomonas phaeophyticola</name>
    <dbReference type="NCBI Taxonomy" id="3004091"/>
    <lineage>
        <taxon>Bacteria</taxon>
        <taxon>Pseudomonadati</taxon>
        <taxon>Pseudomonadota</taxon>
        <taxon>Gammaproteobacteria</taxon>
        <taxon>Oceanospirillales</taxon>
        <taxon>Oceanospirillaceae</taxon>
        <taxon>Marinomonas</taxon>
    </lineage>
</organism>
<reference evidence="6" key="1">
    <citation type="submission" date="2022-12" db="EMBL/GenBank/DDBJ databases">
        <title>Marinomonas 15G1-11 sp. nov, isolated from marine algae.</title>
        <authorList>
            <person name="Butt M."/>
            <person name="Choi D.G."/>
            <person name="Kim J.M."/>
            <person name="Lee J.K."/>
            <person name="Baek J.H."/>
            <person name="Jeon C.O."/>
        </authorList>
    </citation>
    <scope>NUCLEOTIDE SEQUENCE</scope>
    <source>
        <strain evidence="6">15G1-11</strain>
    </source>
</reference>
<dbReference type="PROSITE" id="PS50931">
    <property type="entry name" value="HTH_LYSR"/>
    <property type="match status" value="1"/>
</dbReference>
<keyword evidence="4" id="KW-0804">Transcription</keyword>
<comment type="caution">
    <text evidence="6">The sequence shown here is derived from an EMBL/GenBank/DDBJ whole genome shotgun (WGS) entry which is preliminary data.</text>
</comment>
<gene>
    <name evidence="6" type="ORF">O1D97_07145</name>
</gene>
<evidence type="ECO:0000256" key="1">
    <source>
        <dbReference type="ARBA" id="ARBA00009437"/>
    </source>
</evidence>
<dbReference type="RefSeq" id="WP_269124217.1">
    <property type="nucleotide sequence ID" value="NZ_JAPUBN010000013.1"/>
</dbReference>
<evidence type="ECO:0000256" key="3">
    <source>
        <dbReference type="ARBA" id="ARBA00023125"/>
    </source>
</evidence>
<protein>
    <submittedName>
        <fullName evidence="6">LysR family transcriptional regulator</fullName>
    </submittedName>
</protein>
<sequence length="327" mass="37607">MRIEEISKLDIKLLVAFVTIMEEGSVSRAAERLDLTQPALSKSLQRLRELFNDALFTRQAYGLSPTARATELHKQVRPILRSLTELMAPVSLDVSQLNRRFRLAVSDSDLESFIEPLLDYLHHEAPDVRLSISTWNENSVEGLLNGTIDIGINPLSTTPGHIRNKLIGYAEGCIVLSSMHPLFDNDSISLKELVSHKFVTHHIKQSNNNYYFHQTLQTLQQQGYDLEPSLETESLMVAMKAVKRGMAFIVSRSIGELFQEVMCEKSNFYPVKIFPFPKELHGIEPHEDNHPIQICWHERNNNDLSHRWFREKVIQLMRETPWITPPQ</sequence>
<evidence type="ECO:0000256" key="2">
    <source>
        <dbReference type="ARBA" id="ARBA00023015"/>
    </source>
</evidence>
<dbReference type="PANTHER" id="PTHR30118:SF15">
    <property type="entry name" value="TRANSCRIPTIONAL REGULATORY PROTEIN"/>
    <property type="match status" value="1"/>
</dbReference>
<evidence type="ECO:0000259" key="5">
    <source>
        <dbReference type="PROSITE" id="PS50931"/>
    </source>
</evidence>
<dbReference type="Gene3D" id="3.40.190.10">
    <property type="entry name" value="Periplasmic binding protein-like II"/>
    <property type="match status" value="2"/>
</dbReference>
<keyword evidence="3" id="KW-0238">DNA-binding</keyword>
<name>A0ABT4JSU9_9GAMM</name>
<keyword evidence="7" id="KW-1185">Reference proteome</keyword>
<comment type="similarity">
    <text evidence="1">Belongs to the LysR transcriptional regulatory family.</text>
</comment>
<accession>A0ABT4JSU9</accession>
<dbReference type="InterPro" id="IPR036388">
    <property type="entry name" value="WH-like_DNA-bd_sf"/>
</dbReference>
<evidence type="ECO:0000313" key="7">
    <source>
        <dbReference type="Proteomes" id="UP001149719"/>
    </source>
</evidence>
<dbReference type="InterPro" id="IPR000847">
    <property type="entry name" value="LysR_HTH_N"/>
</dbReference>
<dbReference type="SUPFAM" id="SSF46785">
    <property type="entry name" value="Winged helix' DNA-binding domain"/>
    <property type="match status" value="1"/>
</dbReference>
<dbReference type="InterPro" id="IPR036390">
    <property type="entry name" value="WH_DNA-bd_sf"/>
</dbReference>
<dbReference type="SUPFAM" id="SSF53850">
    <property type="entry name" value="Periplasmic binding protein-like II"/>
    <property type="match status" value="1"/>
</dbReference>
<dbReference type="InterPro" id="IPR005119">
    <property type="entry name" value="LysR_subst-bd"/>
</dbReference>
<feature type="domain" description="HTH lysR-type" evidence="5">
    <location>
        <begin position="9"/>
        <end position="66"/>
    </location>
</feature>
<dbReference type="Pfam" id="PF03466">
    <property type="entry name" value="LysR_substrate"/>
    <property type="match status" value="1"/>
</dbReference>
<dbReference type="Pfam" id="PF00126">
    <property type="entry name" value="HTH_1"/>
    <property type="match status" value="1"/>
</dbReference>
<dbReference type="Gene3D" id="1.10.10.10">
    <property type="entry name" value="Winged helix-like DNA-binding domain superfamily/Winged helix DNA-binding domain"/>
    <property type="match status" value="1"/>
</dbReference>
<dbReference type="InterPro" id="IPR050389">
    <property type="entry name" value="LysR-type_TF"/>
</dbReference>
<keyword evidence="2" id="KW-0805">Transcription regulation</keyword>